<dbReference type="InterPro" id="IPR051199">
    <property type="entry name" value="LPS_LOS_Heptosyltrfase"/>
</dbReference>
<sequence length="355" mass="37812">MLNLAERVAEVRKIGALRANGIGDLMFALPALVALRHAYPRAELVLLGQAWHARFFRGRPGPVDRVIVVPPSRGVNGSETADEDPGELSEFFAAMRAERFDLALQLHGGGRHSNPFVRRLGARVTAGLKSADAEPLDRWLPYVYFQQEFIRYLEVVALVGAPPVELEPRLAVTAADRAEAAEAVPPGDRPLAILHPGAGDPRRRWPPENFAAVADALGAAGARVGVIGSGGERPLVDAILGRVRGEVIDLCDRVSLGGLAGVLQRARVVVSNDSGPLHLAAAVGARTVGVYWCFNVFTSSPLTRTHHRLFTSWQTHCPECGTSCVAGRCEHAGSLVASVPVAAVREAALELLAAA</sequence>
<proteinExistence type="predicted"/>
<keyword evidence="2 3" id="KW-0808">Transferase</keyword>
<dbReference type="CDD" id="cd03789">
    <property type="entry name" value="GT9_LPS_heptosyltransferase"/>
    <property type="match status" value="1"/>
</dbReference>
<dbReference type="OrthoDB" id="9797795at2"/>
<evidence type="ECO:0000313" key="4">
    <source>
        <dbReference type="Proteomes" id="UP000199400"/>
    </source>
</evidence>
<dbReference type="STRING" id="54.SAMN02745121_07387"/>
<gene>
    <name evidence="3" type="ORF">SAMN02745121_07387</name>
</gene>
<dbReference type="GO" id="GO:0009244">
    <property type="term" value="P:lipopolysaccharide core region biosynthetic process"/>
    <property type="evidence" value="ECO:0007669"/>
    <property type="project" value="TreeGrafter"/>
</dbReference>
<dbReference type="GO" id="GO:0005829">
    <property type="term" value="C:cytosol"/>
    <property type="evidence" value="ECO:0007669"/>
    <property type="project" value="TreeGrafter"/>
</dbReference>
<name>A0A1I2GKT1_9BACT</name>
<evidence type="ECO:0000256" key="2">
    <source>
        <dbReference type="ARBA" id="ARBA00022679"/>
    </source>
</evidence>
<evidence type="ECO:0000313" key="3">
    <source>
        <dbReference type="EMBL" id="SFF18185.1"/>
    </source>
</evidence>
<dbReference type="Pfam" id="PF01075">
    <property type="entry name" value="Glyco_transf_9"/>
    <property type="match status" value="1"/>
</dbReference>
<organism evidence="3 4">
    <name type="scientific">Nannocystis exedens</name>
    <dbReference type="NCBI Taxonomy" id="54"/>
    <lineage>
        <taxon>Bacteria</taxon>
        <taxon>Pseudomonadati</taxon>
        <taxon>Myxococcota</taxon>
        <taxon>Polyangia</taxon>
        <taxon>Nannocystales</taxon>
        <taxon>Nannocystaceae</taxon>
        <taxon>Nannocystis</taxon>
    </lineage>
</organism>
<keyword evidence="4" id="KW-1185">Reference proteome</keyword>
<dbReference type="PANTHER" id="PTHR30160:SF1">
    <property type="entry name" value="LIPOPOLYSACCHARIDE 1,2-N-ACETYLGLUCOSAMINETRANSFERASE-RELATED"/>
    <property type="match status" value="1"/>
</dbReference>
<dbReference type="SUPFAM" id="SSF53756">
    <property type="entry name" value="UDP-Glycosyltransferase/glycogen phosphorylase"/>
    <property type="match status" value="1"/>
</dbReference>
<dbReference type="PANTHER" id="PTHR30160">
    <property type="entry name" value="TETRAACYLDISACCHARIDE 4'-KINASE-RELATED"/>
    <property type="match status" value="1"/>
</dbReference>
<protein>
    <submittedName>
        <fullName evidence="3">ADP-heptose:LPS heptosyltransferase</fullName>
    </submittedName>
</protein>
<accession>A0A1I2GKT1</accession>
<dbReference type="GO" id="GO:0008713">
    <property type="term" value="F:ADP-heptose-lipopolysaccharide heptosyltransferase activity"/>
    <property type="evidence" value="ECO:0007669"/>
    <property type="project" value="TreeGrafter"/>
</dbReference>
<keyword evidence="1" id="KW-0328">Glycosyltransferase</keyword>
<reference evidence="4" key="1">
    <citation type="submission" date="2016-10" db="EMBL/GenBank/DDBJ databases">
        <authorList>
            <person name="Varghese N."/>
            <person name="Submissions S."/>
        </authorList>
    </citation>
    <scope>NUCLEOTIDE SEQUENCE [LARGE SCALE GENOMIC DNA]</scope>
    <source>
        <strain evidence="4">ATCC 25963</strain>
    </source>
</reference>
<dbReference type="AlphaFoldDB" id="A0A1I2GKT1"/>
<dbReference type="RefSeq" id="WP_096331477.1">
    <property type="nucleotide sequence ID" value="NZ_FOMX01000033.1"/>
</dbReference>
<dbReference type="Gene3D" id="3.40.50.2000">
    <property type="entry name" value="Glycogen Phosphorylase B"/>
    <property type="match status" value="2"/>
</dbReference>
<dbReference type="EMBL" id="FOMX01000033">
    <property type="protein sequence ID" value="SFF18185.1"/>
    <property type="molecule type" value="Genomic_DNA"/>
</dbReference>
<evidence type="ECO:0000256" key="1">
    <source>
        <dbReference type="ARBA" id="ARBA00022676"/>
    </source>
</evidence>
<dbReference type="Proteomes" id="UP000199400">
    <property type="component" value="Unassembled WGS sequence"/>
</dbReference>
<dbReference type="InterPro" id="IPR002201">
    <property type="entry name" value="Glyco_trans_9"/>
</dbReference>